<proteinExistence type="predicted"/>
<accession>A0A086BNM3</accession>
<evidence type="ECO:0000313" key="3">
    <source>
        <dbReference type="Proteomes" id="UP000028730"/>
    </source>
</evidence>
<dbReference type="Proteomes" id="UP000028730">
    <property type="component" value="Unassembled WGS sequence"/>
</dbReference>
<gene>
    <name evidence="2" type="ORF">BBOMB_1392</name>
</gene>
<sequence length="127" mass="14294">MIGHTSVVDGHTMNGYTADIDRACLTKYKVIITIGTTIPVATIITITGTTTQQQIHRLHRKPADQSTRQEIRQPRHITHTTHPTDNSRPLIGTRIGHLTHLTRHHTAIVSMVFLPHNIPSTAYVERR</sequence>
<reference evidence="2 3" key="1">
    <citation type="journal article" date="2014" name="Appl. Environ. Microbiol.">
        <title>Genomic encyclopedia of type strains of the genus Bifidobacterium.</title>
        <authorList>
            <person name="Milani C."/>
            <person name="Lugli G.A."/>
            <person name="Duranti S."/>
            <person name="Turroni F."/>
            <person name="Bottacini F."/>
            <person name="Mangifesta M."/>
            <person name="Sanchez B."/>
            <person name="Viappiani A."/>
            <person name="Mancabelli L."/>
            <person name="Taminiau B."/>
            <person name="Delcenserie V."/>
            <person name="Barrangou R."/>
            <person name="Margolles A."/>
            <person name="van Sinderen D."/>
            <person name="Ventura M."/>
        </authorList>
    </citation>
    <scope>NUCLEOTIDE SEQUENCE [LARGE SCALE GENOMIC DNA]</scope>
    <source>
        <strain evidence="2 3">DSM 19703</strain>
    </source>
</reference>
<protein>
    <submittedName>
        <fullName evidence="2">Uncharacterized protein</fullName>
    </submittedName>
</protein>
<organism evidence="2 3">
    <name type="scientific">Bifidobacterium bombi DSM 19703</name>
    <dbReference type="NCBI Taxonomy" id="1341695"/>
    <lineage>
        <taxon>Bacteria</taxon>
        <taxon>Bacillati</taxon>
        <taxon>Actinomycetota</taxon>
        <taxon>Actinomycetes</taxon>
        <taxon>Bifidobacteriales</taxon>
        <taxon>Bifidobacteriaceae</taxon>
        <taxon>Bifidobacterium</taxon>
    </lineage>
</organism>
<evidence type="ECO:0000313" key="2">
    <source>
        <dbReference type="EMBL" id="KFF30537.1"/>
    </source>
</evidence>
<dbReference type="EMBL" id="ATLK01000002">
    <property type="protein sequence ID" value="KFF30537.1"/>
    <property type="molecule type" value="Genomic_DNA"/>
</dbReference>
<evidence type="ECO:0000256" key="1">
    <source>
        <dbReference type="SAM" id="MobiDB-lite"/>
    </source>
</evidence>
<feature type="compositionally biased region" description="Basic and acidic residues" evidence="1">
    <location>
        <begin position="61"/>
        <end position="73"/>
    </location>
</feature>
<keyword evidence="3" id="KW-1185">Reference proteome</keyword>
<name>A0A086BNM3_9BIFI</name>
<comment type="caution">
    <text evidence="2">The sequence shown here is derived from an EMBL/GenBank/DDBJ whole genome shotgun (WGS) entry which is preliminary data.</text>
</comment>
<dbReference type="AlphaFoldDB" id="A0A086BNM3"/>
<feature type="region of interest" description="Disordered" evidence="1">
    <location>
        <begin position="60"/>
        <end position="88"/>
    </location>
</feature>